<accession>A0A2C9ZU50</accession>
<dbReference type="SMART" id="SM00849">
    <property type="entry name" value="Lactamase_B"/>
    <property type="match status" value="1"/>
</dbReference>
<comment type="similarity">
    <text evidence="1">Belongs to the metallo-beta-lactamase superfamily.</text>
</comment>
<dbReference type="InterPro" id="IPR001279">
    <property type="entry name" value="Metallo-B-lactamas"/>
</dbReference>
<keyword evidence="3" id="KW-0378">Hydrolase</keyword>
<evidence type="ECO:0000313" key="7">
    <source>
        <dbReference type="Proteomes" id="UP000194873"/>
    </source>
</evidence>
<dbReference type="InterPro" id="IPR051013">
    <property type="entry name" value="MBL_superfamily_lactonases"/>
</dbReference>
<dbReference type="InterPro" id="IPR036866">
    <property type="entry name" value="RibonucZ/Hydroxyglut_hydro"/>
</dbReference>
<dbReference type="OrthoDB" id="9802248at2"/>
<dbReference type="Gene3D" id="3.60.15.10">
    <property type="entry name" value="Ribonuclease Z/Hydroxyacylglutathione hydrolase-like"/>
    <property type="match status" value="1"/>
</dbReference>
<dbReference type="GO" id="GO:0046872">
    <property type="term" value="F:metal ion binding"/>
    <property type="evidence" value="ECO:0007669"/>
    <property type="project" value="UniProtKB-KW"/>
</dbReference>
<dbReference type="SUPFAM" id="SSF56281">
    <property type="entry name" value="Metallo-hydrolase/oxidoreductase"/>
    <property type="match status" value="1"/>
</dbReference>
<evidence type="ECO:0000256" key="4">
    <source>
        <dbReference type="ARBA" id="ARBA00022833"/>
    </source>
</evidence>
<evidence type="ECO:0000256" key="3">
    <source>
        <dbReference type="ARBA" id="ARBA00022801"/>
    </source>
</evidence>
<reference evidence="6 7" key="1">
    <citation type="submission" date="2017-01" db="EMBL/GenBank/DDBJ databases">
        <title>A new Hymenobacter.</title>
        <authorList>
            <person name="Liang Y."/>
            <person name="Feng F."/>
        </authorList>
    </citation>
    <scope>NUCLEOTIDE SEQUENCE [LARGE SCALE GENOMIC DNA]</scope>
    <source>
        <strain evidence="6">MIMBbqt21</strain>
    </source>
</reference>
<dbReference type="AlphaFoldDB" id="A0A2C9ZU50"/>
<feature type="domain" description="Metallo-beta-lactamase" evidence="5">
    <location>
        <begin position="64"/>
        <end position="267"/>
    </location>
</feature>
<comment type="caution">
    <text evidence="6">The sequence shown here is derived from an EMBL/GenBank/DDBJ whole genome shotgun (WGS) entry which is preliminary data.</text>
</comment>
<gene>
    <name evidence="6" type="ORF">BXP70_24260</name>
</gene>
<proteinExistence type="inferred from homology"/>
<dbReference type="PANTHER" id="PTHR42978">
    <property type="entry name" value="QUORUM-QUENCHING LACTONASE YTNP-RELATED-RELATED"/>
    <property type="match status" value="1"/>
</dbReference>
<evidence type="ECO:0000313" key="6">
    <source>
        <dbReference type="EMBL" id="OUJ70475.1"/>
    </source>
</evidence>
<dbReference type="Pfam" id="PF00753">
    <property type="entry name" value="Lactamase_B"/>
    <property type="match status" value="1"/>
</dbReference>
<dbReference type="Proteomes" id="UP000194873">
    <property type="component" value="Unassembled WGS sequence"/>
</dbReference>
<keyword evidence="4" id="KW-0862">Zinc</keyword>
<sequence>MLGLSKHRAAPAYPFSVGAIQGWIISDGTLDLGSPEKVFLGETKQNVEQALISNFLPTEQIVVDQNILFFSLGNTNVLVETGVGSFRGFGEGAGQLVDNLLAAGIEPARIDAILCSHPHPDHVGGLCQADGQPTFPHASIYLAEHDFAYWTDEALLDGWAAAAIRVARANLLPLRERLVFIQDGEEFLPGVTAHFTPGHTAEHICFELRAGTESLFLLGDVAHHAVLSLENPLLNFAADLEPATAAKTRTQVLSTLAEERTRVLGYHFPWPGLGHIAKQGEGFRFVPEPIRW</sequence>
<name>A0A2C9ZU50_9BACT</name>
<dbReference type="EMBL" id="MTSE01000022">
    <property type="protein sequence ID" value="OUJ70475.1"/>
    <property type="molecule type" value="Genomic_DNA"/>
</dbReference>
<dbReference type="CDD" id="cd07720">
    <property type="entry name" value="OPHC2-like_MBL-fold"/>
    <property type="match status" value="1"/>
</dbReference>
<keyword evidence="7" id="KW-1185">Reference proteome</keyword>
<dbReference type="GO" id="GO:0016787">
    <property type="term" value="F:hydrolase activity"/>
    <property type="evidence" value="ECO:0007669"/>
    <property type="project" value="UniProtKB-KW"/>
</dbReference>
<protein>
    <recommendedName>
        <fullName evidence="5">Metallo-beta-lactamase domain-containing protein</fullName>
    </recommendedName>
</protein>
<evidence type="ECO:0000256" key="1">
    <source>
        <dbReference type="ARBA" id="ARBA00007749"/>
    </source>
</evidence>
<keyword evidence="2" id="KW-0479">Metal-binding</keyword>
<dbReference type="PANTHER" id="PTHR42978:SF6">
    <property type="entry name" value="QUORUM-QUENCHING LACTONASE YTNP-RELATED"/>
    <property type="match status" value="1"/>
</dbReference>
<organism evidence="6 7">
    <name type="scientific">Hymenobacter crusticola</name>
    <dbReference type="NCBI Taxonomy" id="1770526"/>
    <lineage>
        <taxon>Bacteria</taxon>
        <taxon>Pseudomonadati</taxon>
        <taxon>Bacteroidota</taxon>
        <taxon>Cytophagia</taxon>
        <taxon>Cytophagales</taxon>
        <taxon>Hymenobacteraceae</taxon>
        <taxon>Hymenobacter</taxon>
    </lineage>
</organism>
<evidence type="ECO:0000256" key="2">
    <source>
        <dbReference type="ARBA" id="ARBA00022723"/>
    </source>
</evidence>
<evidence type="ECO:0000259" key="5">
    <source>
        <dbReference type="SMART" id="SM00849"/>
    </source>
</evidence>